<dbReference type="AlphaFoldDB" id="A0A5N7BRS2"/>
<accession>A0A5N7BRS2</accession>
<organism evidence="1">
    <name type="scientific">Petromyces alliaceus</name>
    <name type="common">Aspergillus alliaceus</name>
    <dbReference type="NCBI Taxonomy" id="209559"/>
    <lineage>
        <taxon>Eukaryota</taxon>
        <taxon>Fungi</taxon>
        <taxon>Dikarya</taxon>
        <taxon>Ascomycota</taxon>
        <taxon>Pezizomycotina</taxon>
        <taxon>Eurotiomycetes</taxon>
        <taxon>Eurotiomycetidae</taxon>
        <taxon>Eurotiales</taxon>
        <taxon>Aspergillaceae</taxon>
        <taxon>Aspergillus</taxon>
        <taxon>Aspergillus subgen. Circumdati</taxon>
    </lineage>
</organism>
<dbReference type="EMBL" id="ML735367">
    <property type="protein sequence ID" value="KAE8384525.1"/>
    <property type="molecule type" value="Genomic_DNA"/>
</dbReference>
<proteinExistence type="predicted"/>
<gene>
    <name evidence="1" type="ORF">BDV23DRAFT_166615</name>
</gene>
<reference evidence="1" key="1">
    <citation type="submission" date="2019-04" db="EMBL/GenBank/DDBJ databases">
        <title>Friends and foes A comparative genomics studyof 23 Aspergillus species from section Flavi.</title>
        <authorList>
            <consortium name="DOE Joint Genome Institute"/>
            <person name="Kjaerbolling I."/>
            <person name="Vesth T."/>
            <person name="Frisvad J.C."/>
            <person name="Nybo J.L."/>
            <person name="Theobald S."/>
            <person name="Kildgaard S."/>
            <person name="Isbrandt T."/>
            <person name="Kuo A."/>
            <person name="Sato A."/>
            <person name="Lyhne E.K."/>
            <person name="Kogle M.E."/>
            <person name="Wiebenga A."/>
            <person name="Kun R.S."/>
            <person name="Lubbers R.J."/>
            <person name="Makela M.R."/>
            <person name="Barry K."/>
            <person name="Chovatia M."/>
            <person name="Clum A."/>
            <person name="Daum C."/>
            <person name="Haridas S."/>
            <person name="He G."/>
            <person name="LaButti K."/>
            <person name="Lipzen A."/>
            <person name="Mondo S."/>
            <person name="Riley R."/>
            <person name="Salamov A."/>
            <person name="Simmons B.A."/>
            <person name="Magnuson J.K."/>
            <person name="Henrissat B."/>
            <person name="Mortensen U.H."/>
            <person name="Larsen T.O."/>
            <person name="Devries R.P."/>
            <person name="Grigoriev I.V."/>
            <person name="Machida M."/>
            <person name="Baker S.E."/>
            <person name="Andersen M.R."/>
        </authorList>
    </citation>
    <scope>NUCLEOTIDE SEQUENCE [LARGE SCALE GENOMIC DNA]</scope>
    <source>
        <strain evidence="1">IBT 14317</strain>
    </source>
</reference>
<dbReference type="Proteomes" id="UP000326877">
    <property type="component" value="Unassembled WGS sequence"/>
</dbReference>
<protein>
    <submittedName>
        <fullName evidence="1">Uncharacterized protein</fullName>
    </submittedName>
</protein>
<evidence type="ECO:0000313" key="1">
    <source>
        <dbReference type="EMBL" id="KAE8384525.1"/>
    </source>
</evidence>
<sequence>MAFKMLTRRDRDLGFHTGKEVLGIVHMLNPATFLHTAESLASVNNDLPISLILAPLGQAV</sequence>
<name>A0A5N7BRS2_PETAA</name>